<dbReference type="SMART" id="SM00849">
    <property type="entry name" value="Lactamase_B"/>
    <property type="match status" value="1"/>
</dbReference>
<dbReference type="SMART" id="SM01027">
    <property type="entry name" value="Beta-Casp"/>
    <property type="match status" value="1"/>
</dbReference>
<dbReference type="InterPro" id="IPR011108">
    <property type="entry name" value="RMMBL"/>
</dbReference>
<keyword evidence="5" id="KW-1185">Reference proteome</keyword>
<dbReference type="RefSeq" id="WP_269331260.1">
    <property type="nucleotide sequence ID" value="NZ_JAMZFT010000001.1"/>
</dbReference>
<dbReference type="InterPro" id="IPR022712">
    <property type="entry name" value="Beta_Casp"/>
</dbReference>
<keyword evidence="1" id="KW-0378">Hydrolase</keyword>
<dbReference type="Pfam" id="PF10996">
    <property type="entry name" value="Beta-Casp"/>
    <property type="match status" value="1"/>
</dbReference>
<evidence type="ECO:0000313" key="4">
    <source>
        <dbReference type="EMBL" id="MCP1335312.1"/>
    </source>
</evidence>
<accession>A0A9J6PC15</accession>
<dbReference type="Gene3D" id="3.60.15.10">
    <property type="entry name" value="Ribonuclease Z/Hydroxyacylglutathione hydrolase-like"/>
    <property type="match status" value="1"/>
</dbReference>
<dbReference type="InterPro" id="IPR001279">
    <property type="entry name" value="Metallo-B-lactamas"/>
</dbReference>
<evidence type="ECO:0000313" key="5">
    <source>
        <dbReference type="Proteomes" id="UP001055804"/>
    </source>
</evidence>
<feature type="domain" description="Metallo-beta-lactamase" evidence="2">
    <location>
        <begin position="15"/>
        <end position="231"/>
    </location>
</feature>
<feature type="domain" description="Beta-Casp" evidence="3">
    <location>
        <begin position="260"/>
        <end position="380"/>
    </location>
</feature>
<name>A0A9J6PC15_9PROT</name>
<dbReference type="Proteomes" id="UP001055804">
    <property type="component" value="Unassembled WGS sequence"/>
</dbReference>
<dbReference type="InterPro" id="IPR036866">
    <property type="entry name" value="RibonucZ/Hydroxyglut_hydro"/>
</dbReference>
<evidence type="ECO:0000256" key="1">
    <source>
        <dbReference type="ARBA" id="ARBA00022801"/>
    </source>
</evidence>
<evidence type="ECO:0000259" key="2">
    <source>
        <dbReference type="SMART" id="SM00849"/>
    </source>
</evidence>
<dbReference type="PANTHER" id="PTHR11203:SF37">
    <property type="entry name" value="INTEGRATOR COMPLEX SUBUNIT 11"/>
    <property type="match status" value="1"/>
</dbReference>
<dbReference type="GO" id="GO:0004521">
    <property type="term" value="F:RNA endonuclease activity"/>
    <property type="evidence" value="ECO:0007669"/>
    <property type="project" value="TreeGrafter"/>
</dbReference>
<dbReference type="Pfam" id="PF00753">
    <property type="entry name" value="Lactamase_B"/>
    <property type="match status" value="1"/>
</dbReference>
<dbReference type="Pfam" id="PF07521">
    <property type="entry name" value="RMMBL"/>
    <property type="match status" value="1"/>
</dbReference>
<dbReference type="SUPFAM" id="SSF56281">
    <property type="entry name" value="Metallo-hydrolase/oxidoreductase"/>
    <property type="match status" value="1"/>
</dbReference>
<proteinExistence type="predicted"/>
<dbReference type="Gene3D" id="3.40.50.10890">
    <property type="match status" value="1"/>
</dbReference>
<reference evidence="4" key="1">
    <citation type="submission" date="2022-06" db="EMBL/GenBank/DDBJ databases">
        <title>Isolation and Genomics of Futiania mangrovii gen. nov., sp. nov., a Rare and Metabolically-versatile member in the Class Alphaproteobacteria.</title>
        <authorList>
            <person name="Liu L."/>
            <person name="Huang W.-C."/>
            <person name="Pan J."/>
            <person name="Li J."/>
            <person name="Huang Y."/>
            <person name="Du H."/>
            <person name="Liu Y."/>
            <person name="Li M."/>
        </authorList>
    </citation>
    <scope>NUCLEOTIDE SEQUENCE</scope>
    <source>
        <strain evidence="4">FT118</strain>
    </source>
</reference>
<dbReference type="CDD" id="cd16295">
    <property type="entry name" value="TTHA0252-CPSF-like_MBL-fold"/>
    <property type="match status" value="1"/>
</dbReference>
<dbReference type="AlphaFoldDB" id="A0A9J6PC15"/>
<dbReference type="EMBL" id="JAMZFT010000001">
    <property type="protein sequence ID" value="MCP1335312.1"/>
    <property type="molecule type" value="Genomic_DNA"/>
</dbReference>
<protein>
    <submittedName>
        <fullName evidence="4">MBL fold metallo-hydrolase</fullName>
    </submittedName>
</protein>
<dbReference type="GO" id="GO:0016787">
    <property type="term" value="F:hydrolase activity"/>
    <property type="evidence" value="ECO:0007669"/>
    <property type="project" value="UniProtKB-KW"/>
</dbReference>
<gene>
    <name evidence="4" type="ORF">NJQ99_02720</name>
</gene>
<dbReference type="PANTHER" id="PTHR11203">
    <property type="entry name" value="CLEAVAGE AND POLYADENYLATION SPECIFICITY FACTOR FAMILY MEMBER"/>
    <property type="match status" value="1"/>
</dbReference>
<comment type="caution">
    <text evidence="4">The sequence shown here is derived from an EMBL/GenBank/DDBJ whole genome shotgun (WGS) entry which is preliminary data.</text>
</comment>
<organism evidence="4 5">
    <name type="scientific">Futiania mangrovi</name>
    <dbReference type="NCBI Taxonomy" id="2959716"/>
    <lineage>
        <taxon>Bacteria</taxon>
        <taxon>Pseudomonadati</taxon>
        <taxon>Pseudomonadota</taxon>
        <taxon>Alphaproteobacteria</taxon>
        <taxon>Futianiales</taxon>
        <taxon>Futianiaceae</taxon>
        <taxon>Futiania</taxon>
    </lineage>
</organism>
<sequence length="533" mass="59146">MALTMTFCGAAGTVTGSCYLLRHPGGAFLVDCGMFQGPKTLKELNYGAFPFDARKIDFVLLTHAHVDHSGLVPKLIRHGFSGPIYATEGTRDLLSYMLPDSGYIQESEVEHLNRRNRQRGRPPVEPIYTRADGVRALEAFRTVDYDRWTHVGEGVRARFWNAGHILGSASIEIEIATGEADPEKLRMLFSGDLGPEHKIFHPDPEGPENLDHVICESTYGGRSRPTVTPRDRRRQFADEVNRALADGGILLIPSFAVERTQELLADLAILMAQGQVARVPVFLDSPLAIRATEVFDRHAGDLEDTAGPRDLFHLPNLHFSETVDESKAIARFTSGAIIMAASGMCEAGRIRHHLKNYLWRDNATVLIVGYQAPGTLGALLLEGRKDVRIMGEDVKVRAEIRQIDLYSGHADGDELVEWVKERLPISRTVFLTHGEESALAALRDGLVAAGCEADRVVIPRIDDEVDLLGKGPVRAERKGPRRLEPEAVSALDWHNDLAQFSLDLRAELEQAADERARKVILRRMRRALEGAEE</sequence>
<dbReference type="InterPro" id="IPR050698">
    <property type="entry name" value="MBL"/>
</dbReference>
<evidence type="ECO:0000259" key="3">
    <source>
        <dbReference type="SMART" id="SM01027"/>
    </source>
</evidence>